<dbReference type="PANTHER" id="PTHR47171:SF5">
    <property type="entry name" value="ZN(II)2CYS6 TRANSCRIPTION FACTOR (EUROFUNG)"/>
    <property type="match status" value="1"/>
</dbReference>
<name>A0A438MUL6_EXOME</name>
<evidence type="ECO:0000256" key="1">
    <source>
        <dbReference type="ARBA" id="ARBA00022833"/>
    </source>
</evidence>
<dbReference type="AlphaFoldDB" id="A0A438MUL6"/>
<sequence length="552" mass="61574">MPLDQVVATIAQSPARSEPIIPDPSTAQSMNISNEPSSYLGDHTLLAHDAVTETCPTSAILPLFTPQTNSLLQFAQATVLPKSQLVAALTESYFQNVFARYPVAERSDLADSECSTLLRQSICMAGSLMRHSSKSGELAFSHSLYEKMKVMLFLNQDPDPIENLASLCLMICWSPNTTDVYSFDCPWQWTGTAIRLAVQMGLHKESTYLGRPQAARLRRLWWILMNADRLQSACFGRPLAVRPSDSDTRLPSNADFEKEDIASLVFIHYPGVTVIWGEIADFGVRGASATAADIERLTCALCAWITSLPEEIRLYDSCGNRLAYRQSVSELHMVYFVAIILLEALRLRKHDQFSSSIPSIIAASCIARLIEEVDCWDDLSSMSSTSTFYIMAACIPILYYRSSLTKKKEARQEELQIICSALEQMAPRWGGAFVVRRNIEKIRNMVERHPSGQHHDVSDQASLGSPGYESQQSKIKEIFPFPQSLCPNMDLLNEDCNGLLDFDSMILPLGDDTLPWAFMESESTFDIFKMNLSTEAFPLVDEPFGTLPPGTQ</sequence>
<organism evidence="7 8">
    <name type="scientific">Exophiala mesophila</name>
    <name type="common">Black yeast-like fungus</name>
    <dbReference type="NCBI Taxonomy" id="212818"/>
    <lineage>
        <taxon>Eukaryota</taxon>
        <taxon>Fungi</taxon>
        <taxon>Dikarya</taxon>
        <taxon>Ascomycota</taxon>
        <taxon>Pezizomycotina</taxon>
        <taxon>Eurotiomycetes</taxon>
        <taxon>Chaetothyriomycetidae</taxon>
        <taxon>Chaetothyriales</taxon>
        <taxon>Herpotrichiellaceae</taxon>
        <taxon>Exophiala</taxon>
    </lineage>
</organism>
<evidence type="ECO:0000313" key="7">
    <source>
        <dbReference type="EMBL" id="RVX66803.1"/>
    </source>
</evidence>
<reference evidence="7 8" key="1">
    <citation type="submission" date="2017-03" db="EMBL/GenBank/DDBJ databases">
        <title>Genomes of endolithic fungi from Antarctica.</title>
        <authorList>
            <person name="Coleine C."/>
            <person name="Masonjones S."/>
            <person name="Stajich J.E."/>
        </authorList>
    </citation>
    <scope>NUCLEOTIDE SEQUENCE [LARGE SCALE GENOMIC DNA]</scope>
    <source>
        <strain evidence="7 8">CCFEE 6314</strain>
    </source>
</reference>
<keyword evidence="2" id="KW-0805">Transcription regulation</keyword>
<dbReference type="InterPro" id="IPR007219">
    <property type="entry name" value="XnlR_reg_dom"/>
</dbReference>
<dbReference type="OrthoDB" id="39175at2759"/>
<evidence type="ECO:0000256" key="5">
    <source>
        <dbReference type="ARBA" id="ARBA00023242"/>
    </source>
</evidence>
<dbReference type="VEuPathDB" id="FungiDB:PV10_06198"/>
<dbReference type="GO" id="GO:0008270">
    <property type="term" value="F:zinc ion binding"/>
    <property type="evidence" value="ECO:0007669"/>
    <property type="project" value="InterPro"/>
</dbReference>
<keyword evidence="5" id="KW-0539">Nucleus</keyword>
<evidence type="ECO:0000256" key="3">
    <source>
        <dbReference type="ARBA" id="ARBA00023125"/>
    </source>
</evidence>
<proteinExistence type="predicted"/>
<evidence type="ECO:0000313" key="8">
    <source>
        <dbReference type="Proteomes" id="UP000288859"/>
    </source>
</evidence>
<dbReference type="PANTHER" id="PTHR47171">
    <property type="entry name" value="FARA-RELATED"/>
    <property type="match status" value="1"/>
</dbReference>
<dbReference type="Proteomes" id="UP000288859">
    <property type="component" value="Unassembled WGS sequence"/>
</dbReference>
<dbReference type="Pfam" id="PF04082">
    <property type="entry name" value="Fungal_trans"/>
    <property type="match status" value="1"/>
</dbReference>
<accession>A0A438MUL6</accession>
<dbReference type="GO" id="GO:0003677">
    <property type="term" value="F:DNA binding"/>
    <property type="evidence" value="ECO:0007669"/>
    <property type="project" value="UniProtKB-KW"/>
</dbReference>
<keyword evidence="4" id="KW-0804">Transcription</keyword>
<dbReference type="CDD" id="cd12148">
    <property type="entry name" value="fungal_TF_MHR"/>
    <property type="match status" value="1"/>
</dbReference>
<evidence type="ECO:0000259" key="6">
    <source>
        <dbReference type="SMART" id="SM00906"/>
    </source>
</evidence>
<evidence type="ECO:0000256" key="4">
    <source>
        <dbReference type="ARBA" id="ARBA00023163"/>
    </source>
</evidence>
<evidence type="ECO:0000256" key="2">
    <source>
        <dbReference type="ARBA" id="ARBA00023015"/>
    </source>
</evidence>
<keyword evidence="1" id="KW-0862">Zinc</keyword>
<comment type="caution">
    <text evidence="7">The sequence shown here is derived from an EMBL/GenBank/DDBJ whole genome shotgun (WGS) entry which is preliminary data.</text>
</comment>
<dbReference type="EMBL" id="NAJM01000056">
    <property type="protein sequence ID" value="RVX66803.1"/>
    <property type="molecule type" value="Genomic_DNA"/>
</dbReference>
<dbReference type="SMART" id="SM00906">
    <property type="entry name" value="Fungal_trans"/>
    <property type="match status" value="1"/>
</dbReference>
<dbReference type="GO" id="GO:0006351">
    <property type="term" value="P:DNA-templated transcription"/>
    <property type="evidence" value="ECO:0007669"/>
    <property type="project" value="InterPro"/>
</dbReference>
<protein>
    <recommendedName>
        <fullName evidence="6">Xylanolytic transcriptional activator regulatory domain-containing protein</fullName>
    </recommendedName>
</protein>
<gene>
    <name evidence="7" type="ORF">B0A52_08996</name>
</gene>
<dbReference type="InterPro" id="IPR052073">
    <property type="entry name" value="Amide_Lactam_Regulators"/>
</dbReference>
<feature type="domain" description="Xylanolytic transcriptional activator regulatory" evidence="6">
    <location>
        <begin position="186"/>
        <end position="257"/>
    </location>
</feature>
<keyword evidence="3" id="KW-0238">DNA-binding</keyword>